<dbReference type="EMBL" id="RHFK02000002">
    <property type="protein sequence ID" value="TWW79002.1"/>
    <property type="molecule type" value="Genomic_DNA"/>
</dbReference>
<organism evidence="3 4">
    <name type="scientific">Takifugu flavidus</name>
    <name type="common">sansaifugu</name>
    <dbReference type="NCBI Taxonomy" id="433684"/>
    <lineage>
        <taxon>Eukaryota</taxon>
        <taxon>Metazoa</taxon>
        <taxon>Chordata</taxon>
        <taxon>Craniata</taxon>
        <taxon>Vertebrata</taxon>
        <taxon>Euteleostomi</taxon>
        <taxon>Actinopterygii</taxon>
        <taxon>Neopterygii</taxon>
        <taxon>Teleostei</taxon>
        <taxon>Neoteleostei</taxon>
        <taxon>Acanthomorphata</taxon>
        <taxon>Eupercaria</taxon>
        <taxon>Tetraodontiformes</taxon>
        <taxon>Tetradontoidea</taxon>
        <taxon>Tetraodontidae</taxon>
        <taxon>Takifugu</taxon>
    </lineage>
</organism>
<dbReference type="PANTHER" id="PTHR12277">
    <property type="entry name" value="ALPHA/BETA HYDROLASE DOMAIN-CONTAINING PROTEIN"/>
    <property type="match status" value="1"/>
</dbReference>
<dbReference type="GO" id="GO:0012505">
    <property type="term" value="C:endomembrane system"/>
    <property type="evidence" value="ECO:0007669"/>
    <property type="project" value="TreeGrafter"/>
</dbReference>
<dbReference type="GO" id="GO:0006660">
    <property type="term" value="P:phosphatidylserine catabolic process"/>
    <property type="evidence" value="ECO:0007669"/>
    <property type="project" value="TreeGrafter"/>
</dbReference>
<dbReference type="GO" id="GO:0004620">
    <property type="term" value="F:phospholipase activity"/>
    <property type="evidence" value="ECO:0007669"/>
    <property type="project" value="TreeGrafter"/>
</dbReference>
<evidence type="ECO:0000313" key="4">
    <source>
        <dbReference type="Proteomes" id="UP000324091"/>
    </source>
</evidence>
<comment type="caution">
    <text evidence="3">The sequence shown here is derived from an EMBL/GenBank/DDBJ whole genome shotgun (WGS) entry which is preliminary data.</text>
</comment>
<gene>
    <name evidence="3" type="ORF">D4764_10G0000320</name>
</gene>
<dbReference type="Pfam" id="PF00561">
    <property type="entry name" value="Abhydrolase_1"/>
    <property type="match status" value="1"/>
</dbReference>
<accession>A0A5C6PGU7</accession>
<sequence length="610" mass="69178">MAVLSWIRCVFGPHLQRIHRSPEQPLTEGRAARRGWNYQPRTLERHSDSILGWASALWSLSYYSSPLLLCYLYRKGYICSSKLVPVSQYLGTVLVCLLGVACLRGYERWKNADYLHFIAILEEAKKSLTPENKKKLRCYDFDFSHWPLDFSWAEVSNPKLSKAGVSLLKAEPRIRGAADGVLHSVRTLPCHIISFLVTYSFGRRMLYPGSVGLLQKAMRPMLQQGQAKLIEEFDGQRNKLSACDGNEIDTMFVDRRGVGGQNGQTLVICCEGNAGFYEVGCMNTPLEGGYSVLGWNHPGFGGSTGVPFPQNEANAMDVVIQFAIHKLGFQLNDIIIYAWSIGGFTATWAVMSYPEIKSVVLDASFDDLLPLALKVMPDSWRPLVQHTVRQYMNLNNADQLLKAAFIKALTRTTLVGVINKVSFLPADTRGRSCSSGEPEMRSSPRRKYFTAHLESCRGRKEVVDGQKHRLEEPVMFPQSDLTYLVRFRGPQDVMSNRGNNLLLKLLQFRYPKIMTDEGIRVVRQWLGATNQLEEASVYTDYEVDDDWCVSVLQSYQADREVPFPWSVGEDMTLEGRRQLALFLARKYMQNIETTHCTPLPASQFHLPWRL</sequence>
<dbReference type="InterPro" id="IPR054518">
    <property type="entry name" value="ABHD16_N"/>
</dbReference>
<dbReference type="GO" id="GO:0052651">
    <property type="term" value="P:monoacylglycerol catabolic process"/>
    <property type="evidence" value="ECO:0007669"/>
    <property type="project" value="TreeGrafter"/>
</dbReference>
<name>A0A5C6PGU7_9TELE</name>
<dbReference type="InterPro" id="IPR029058">
    <property type="entry name" value="AB_hydrolase_fold"/>
</dbReference>
<evidence type="ECO:0000313" key="3">
    <source>
        <dbReference type="EMBL" id="TWW79002.1"/>
    </source>
</evidence>
<evidence type="ECO:0000259" key="2">
    <source>
        <dbReference type="Pfam" id="PF22990"/>
    </source>
</evidence>
<dbReference type="Pfam" id="PF22990">
    <property type="entry name" value="ABHD16_N"/>
    <property type="match status" value="1"/>
</dbReference>
<dbReference type="PANTHER" id="PTHR12277:SF72">
    <property type="entry name" value="BAT5L PROTEIN"/>
    <property type="match status" value="1"/>
</dbReference>
<dbReference type="Gene3D" id="3.40.50.1820">
    <property type="entry name" value="alpha/beta hydrolase"/>
    <property type="match status" value="1"/>
</dbReference>
<reference evidence="3 4" key="1">
    <citation type="submission" date="2019-04" db="EMBL/GenBank/DDBJ databases">
        <title>Chromosome genome assembly for Takifugu flavidus.</title>
        <authorList>
            <person name="Xiao S."/>
        </authorList>
    </citation>
    <scope>NUCLEOTIDE SEQUENCE [LARGE SCALE GENOMIC DNA]</scope>
    <source>
        <strain evidence="3">HTHZ2018</strain>
        <tissue evidence="3">Muscle</tissue>
    </source>
</reference>
<evidence type="ECO:0000259" key="1">
    <source>
        <dbReference type="Pfam" id="PF00561"/>
    </source>
</evidence>
<keyword evidence="4" id="KW-1185">Reference proteome</keyword>
<dbReference type="Proteomes" id="UP000324091">
    <property type="component" value="Chromosome 10"/>
</dbReference>
<feature type="domain" description="Phosphatidylserine Lipase ABHD16 N-terminal" evidence="2">
    <location>
        <begin position="5"/>
        <end position="142"/>
    </location>
</feature>
<protein>
    <submittedName>
        <fullName evidence="3">Protein ABHD16A</fullName>
    </submittedName>
</protein>
<feature type="domain" description="AB hydrolase-1" evidence="1">
    <location>
        <begin position="266"/>
        <end position="387"/>
    </location>
</feature>
<dbReference type="InterPro" id="IPR000073">
    <property type="entry name" value="AB_hydrolase_1"/>
</dbReference>
<dbReference type="GO" id="GO:0047372">
    <property type="term" value="F:monoacylglycerol lipase activity"/>
    <property type="evidence" value="ECO:0007669"/>
    <property type="project" value="TreeGrafter"/>
</dbReference>
<dbReference type="AlphaFoldDB" id="A0A5C6PGU7"/>
<proteinExistence type="predicted"/>
<dbReference type="SUPFAM" id="SSF53474">
    <property type="entry name" value="alpha/beta-Hydrolases"/>
    <property type="match status" value="1"/>
</dbReference>